<evidence type="ECO:0000313" key="10">
    <source>
        <dbReference type="Proteomes" id="UP000285060"/>
    </source>
</evidence>
<keyword evidence="10" id="KW-1185">Reference proteome</keyword>
<dbReference type="Gene3D" id="1.25.40.20">
    <property type="entry name" value="Ankyrin repeat-containing domain"/>
    <property type="match status" value="2"/>
</dbReference>
<dbReference type="PANTHER" id="PTHR13954:SF6">
    <property type="entry name" value="NON-SPECIFIC SERINE_THREONINE PROTEIN KINASE"/>
    <property type="match status" value="1"/>
</dbReference>
<dbReference type="SUPFAM" id="SSF48403">
    <property type="entry name" value="Ankyrin repeat"/>
    <property type="match status" value="1"/>
</dbReference>
<dbReference type="AlphaFoldDB" id="A0A3R6VK40"/>
<dbReference type="InterPro" id="IPR038357">
    <property type="entry name" value="KEN_sf"/>
</dbReference>
<dbReference type="GO" id="GO:0030968">
    <property type="term" value="P:endoplasmic reticulum unfolded protein response"/>
    <property type="evidence" value="ECO:0007669"/>
    <property type="project" value="InterPro"/>
</dbReference>
<evidence type="ECO:0000256" key="1">
    <source>
        <dbReference type="ARBA" id="ARBA00022723"/>
    </source>
</evidence>
<keyword evidence="6" id="KW-0067">ATP-binding</keyword>
<dbReference type="GO" id="GO:0004674">
    <property type="term" value="F:protein serine/threonine kinase activity"/>
    <property type="evidence" value="ECO:0007669"/>
    <property type="project" value="InterPro"/>
</dbReference>
<dbReference type="InterPro" id="IPR002110">
    <property type="entry name" value="Ankyrin_rpt"/>
</dbReference>
<evidence type="ECO:0000256" key="7">
    <source>
        <dbReference type="PROSITE-ProRule" id="PRU00322"/>
    </source>
</evidence>
<dbReference type="SMART" id="SM00248">
    <property type="entry name" value="ANK"/>
    <property type="match status" value="4"/>
</dbReference>
<feature type="domain" description="RanBP2-type" evidence="8">
    <location>
        <begin position="1"/>
        <end position="27"/>
    </location>
</feature>
<evidence type="ECO:0000256" key="4">
    <source>
        <dbReference type="ARBA" id="ARBA00022771"/>
    </source>
</evidence>
<dbReference type="SUPFAM" id="SSF56112">
    <property type="entry name" value="Protein kinase-like (PK-like)"/>
    <property type="match status" value="1"/>
</dbReference>
<keyword evidence="5" id="KW-0862">Zinc</keyword>
<keyword evidence="1" id="KW-0479">Metal-binding</keyword>
<keyword evidence="4 7" id="KW-0863">Zinc-finger</keyword>
<dbReference type="VEuPathDB" id="FungiDB:H310_14700"/>
<dbReference type="Pfam" id="PF06479">
    <property type="entry name" value="Ribonuc_2-5A"/>
    <property type="match status" value="1"/>
</dbReference>
<dbReference type="InterPro" id="IPR011009">
    <property type="entry name" value="Kinase-like_dom_sf"/>
</dbReference>
<dbReference type="Pfam" id="PF12796">
    <property type="entry name" value="Ank_2"/>
    <property type="match status" value="1"/>
</dbReference>
<dbReference type="PROSITE" id="PS50199">
    <property type="entry name" value="ZF_RANBP2_2"/>
    <property type="match status" value="1"/>
</dbReference>
<protein>
    <recommendedName>
        <fullName evidence="8">RanBP2-type domain-containing protein</fullName>
    </recommendedName>
</protein>
<keyword evidence="3" id="KW-0547">Nucleotide-binding</keyword>
<dbReference type="GO" id="GO:0006397">
    <property type="term" value="P:mRNA processing"/>
    <property type="evidence" value="ECO:0007669"/>
    <property type="project" value="InterPro"/>
</dbReference>
<comment type="caution">
    <text evidence="9">The sequence shown here is derived from an EMBL/GenBank/DDBJ whole genome shotgun (WGS) entry which is preliminary data.</text>
</comment>
<evidence type="ECO:0000259" key="8">
    <source>
        <dbReference type="PROSITE" id="PS50199"/>
    </source>
</evidence>
<evidence type="ECO:0000256" key="3">
    <source>
        <dbReference type="ARBA" id="ARBA00022741"/>
    </source>
</evidence>
<dbReference type="InterPro" id="IPR010513">
    <property type="entry name" value="KEN_dom"/>
</dbReference>
<sequence>MWSCVTCSASNEAPALTCTRCGNHRSGTQDAALPNTSFHGALQPHDVSATRALLLEVVKAGDVAALSTLVATVSAFPLVQPWDKEGTALAVASRHNHLPMVWYLVRTIGMSLASKVNASNDTALHVASRAGHLELVGAIAPFVDVTATNFDGRTATAEACANDQVAIVEYLIDTFPSSHLDWMDLMYVAVNAQALQVLAWLLSRAPVQMRDSNSLWQRAIDLKDEKVCVLLLEHGLSLSGLDDDRLSFHTDWGTVLKQHVARADMDAAKNFHKDLLRLQRSNGSRTHALVRYVGTDASDATLLFEPPGIPLSRAQDSPVPDLFAKCTGKSWSEGKYLYDIAQAVAYLHENGRPHGAICPANCFVDPKSGSGKLLVVFQGSTPTALTAPEAQHGSTVDPFAADVYSLGRVLMSQPGLTQEALDLANWMTTPQPTHRPKMADVVAHPVWWTLKTKLQYIQAIASYSADHPRVARCKNLRCPNWQTKLPPVVLAGTNQHRTYNHTVYALVRYIRNFKEHGRDHSPDMWQALHDALGAATPVADVSDLEFQEQCLGGFVAQAFPTLVLDLWRALGNLDAPA</sequence>
<dbReference type="Proteomes" id="UP000285060">
    <property type="component" value="Unassembled WGS sequence"/>
</dbReference>
<keyword evidence="2" id="KW-0732">Signal</keyword>
<dbReference type="Gene3D" id="1.20.1440.180">
    <property type="entry name" value="KEN domain"/>
    <property type="match status" value="1"/>
</dbReference>
<evidence type="ECO:0000256" key="6">
    <source>
        <dbReference type="ARBA" id="ARBA00022840"/>
    </source>
</evidence>
<dbReference type="GO" id="GO:0005524">
    <property type="term" value="F:ATP binding"/>
    <property type="evidence" value="ECO:0007669"/>
    <property type="project" value="UniProtKB-KW"/>
</dbReference>
<dbReference type="GO" id="GO:0008270">
    <property type="term" value="F:zinc ion binding"/>
    <property type="evidence" value="ECO:0007669"/>
    <property type="project" value="UniProtKB-KW"/>
</dbReference>
<dbReference type="EMBL" id="QUSY01000594">
    <property type="protein sequence ID" value="RHY28384.1"/>
    <property type="molecule type" value="Genomic_DNA"/>
</dbReference>
<evidence type="ECO:0000256" key="5">
    <source>
        <dbReference type="ARBA" id="ARBA00022833"/>
    </source>
</evidence>
<organism evidence="9 10">
    <name type="scientific">Aphanomyces invadans</name>
    <dbReference type="NCBI Taxonomy" id="157072"/>
    <lineage>
        <taxon>Eukaryota</taxon>
        <taxon>Sar</taxon>
        <taxon>Stramenopiles</taxon>
        <taxon>Oomycota</taxon>
        <taxon>Saprolegniomycetes</taxon>
        <taxon>Saprolegniales</taxon>
        <taxon>Verrucalvaceae</taxon>
        <taxon>Aphanomyces</taxon>
    </lineage>
</organism>
<dbReference type="GO" id="GO:0004521">
    <property type="term" value="F:RNA endonuclease activity"/>
    <property type="evidence" value="ECO:0007669"/>
    <property type="project" value="InterPro"/>
</dbReference>
<dbReference type="InterPro" id="IPR001876">
    <property type="entry name" value="Znf_RanBP2"/>
</dbReference>
<dbReference type="Gene3D" id="1.10.510.10">
    <property type="entry name" value="Transferase(Phosphotransferase) domain 1"/>
    <property type="match status" value="1"/>
</dbReference>
<evidence type="ECO:0000256" key="2">
    <source>
        <dbReference type="ARBA" id="ARBA00022729"/>
    </source>
</evidence>
<proteinExistence type="predicted"/>
<dbReference type="PROSITE" id="PS01358">
    <property type="entry name" value="ZF_RANBP2_1"/>
    <property type="match status" value="1"/>
</dbReference>
<gene>
    <name evidence="9" type="ORF">DYB32_006015</name>
</gene>
<evidence type="ECO:0000313" key="9">
    <source>
        <dbReference type="EMBL" id="RHY28384.1"/>
    </source>
</evidence>
<name>A0A3R6VK40_9STRA</name>
<dbReference type="InterPro" id="IPR036770">
    <property type="entry name" value="Ankyrin_rpt-contain_sf"/>
</dbReference>
<dbReference type="PANTHER" id="PTHR13954">
    <property type="entry name" value="IRE1-RELATED"/>
    <property type="match status" value="1"/>
</dbReference>
<accession>A0A3R6VK40</accession>
<dbReference type="InterPro" id="IPR045133">
    <property type="entry name" value="IRE1/2-like"/>
</dbReference>
<reference evidence="9 10" key="1">
    <citation type="submission" date="2018-08" db="EMBL/GenBank/DDBJ databases">
        <title>Aphanomyces genome sequencing and annotation.</title>
        <authorList>
            <person name="Minardi D."/>
            <person name="Oidtmann B."/>
            <person name="Van Der Giezen M."/>
            <person name="Studholme D.J."/>
        </authorList>
    </citation>
    <scope>NUCLEOTIDE SEQUENCE [LARGE SCALE GENOMIC DNA]</scope>
    <source>
        <strain evidence="9 10">NJM0002</strain>
    </source>
</reference>